<evidence type="ECO:0000256" key="3">
    <source>
        <dbReference type="ARBA" id="ARBA00023082"/>
    </source>
</evidence>
<feature type="region of interest" description="Disordered" evidence="7">
    <location>
        <begin position="1"/>
        <end position="43"/>
    </location>
</feature>
<keyword evidence="3 6" id="KW-0731">Sigma factor</keyword>
<dbReference type="PROSITE" id="PS00715">
    <property type="entry name" value="SIGMA70_1"/>
    <property type="match status" value="1"/>
</dbReference>
<keyword evidence="2 6" id="KW-0805">Transcription regulation</keyword>
<dbReference type="PROSITE" id="PS00716">
    <property type="entry name" value="SIGMA70_2"/>
    <property type="match status" value="1"/>
</dbReference>
<dbReference type="Pfam" id="PF04545">
    <property type="entry name" value="Sigma70_r4"/>
    <property type="match status" value="1"/>
</dbReference>
<comment type="function">
    <text evidence="6">Sigma factors are initiation factors that promote the attachment of RNA polymerase to specific initiation sites and are then released.</text>
</comment>
<dbReference type="GO" id="GO:0016987">
    <property type="term" value="F:sigma factor activity"/>
    <property type="evidence" value="ECO:0007669"/>
    <property type="project" value="UniProtKB-KW"/>
</dbReference>
<evidence type="ECO:0000256" key="2">
    <source>
        <dbReference type="ARBA" id="ARBA00023015"/>
    </source>
</evidence>
<evidence type="ECO:0000256" key="7">
    <source>
        <dbReference type="SAM" id="MobiDB-lite"/>
    </source>
</evidence>
<dbReference type="Pfam" id="PF04542">
    <property type="entry name" value="Sigma70_r2"/>
    <property type="match status" value="1"/>
</dbReference>
<comment type="similarity">
    <text evidence="1 6">Belongs to the sigma-70 factor family.</text>
</comment>
<evidence type="ECO:0000259" key="8">
    <source>
        <dbReference type="PROSITE" id="PS00715"/>
    </source>
</evidence>
<evidence type="ECO:0000256" key="5">
    <source>
        <dbReference type="ARBA" id="ARBA00023163"/>
    </source>
</evidence>
<dbReference type="AlphaFoldDB" id="A0A7C3CJK5"/>
<dbReference type="Gene3D" id="1.10.601.10">
    <property type="entry name" value="RNA Polymerase Primary Sigma Factor"/>
    <property type="match status" value="1"/>
</dbReference>
<name>A0A7C3CJK5_9BACT</name>
<dbReference type="PANTHER" id="PTHR30376:SF3">
    <property type="entry name" value="RNA POLYMERASE SIGMA FACTOR RPOH"/>
    <property type="match status" value="1"/>
</dbReference>
<feature type="domain" description="RNA polymerase sigma-70" evidence="9">
    <location>
        <begin position="281"/>
        <end position="307"/>
    </location>
</feature>
<dbReference type="InterPro" id="IPR050813">
    <property type="entry name" value="Sigma-70_Factor"/>
</dbReference>
<reference evidence="10" key="1">
    <citation type="journal article" date="2020" name="mSystems">
        <title>Genome- and Community-Level Interaction Insights into Carbon Utilization and Element Cycling Functions of Hydrothermarchaeota in Hydrothermal Sediment.</title>
        <authorList>
            <person name="Zhou Z."/>
            <person name="Liu Y."/>
            <person name="Xu W."/>
            <person name="Pan J."/>
            <person name="Luo Z.H."/>
            <person name="Li M."/>
        </authorList>
    </citation>
    <scope>NUCLEOTIDE SEQUENCE [LARGE SCALE GENOMIC DNA]</scope>
    <source>
        <strain evidence="10">HyVt-483</strain>
    </source>
</reference>
<dbReference type="InterPro" id="IPR013324">
    <property type="entry name" value="RNA_pol_sigma_r3/r4-like"/>
</dbReference>
<dbReference type="InterPro" id="IPR007627">
    <property type="entry name" value="RNA_pol_sigma70_r2"/>
</dbReference>
<evidence type="ECO:0000256" key="6">
    <source>
        <dbReference type="RuleBase" id="RU362124"/>
    </source>
</evidence>
<accession>A0A7C3CJK5</accession>
<dbReference type="InterPro" id="IPR036388">
    <property type="entry name" value="WH-like_DNA-bd_sf"/>
</dbReference>
<feature type="domain" description="RNA polymerase sigma-70" evidence="8">
    <location>
        <begin position="109"/>
        <end position="122"/>
    </location>
</feature>
<dbReference type="GO" id="GO:0003677">
    <property type="term" value="F:DNA binding"/>
    <property type="evidence" value="ECO:0007669"/>
    <property type="project" value="UniProtKB-KW"/>
</dbReference>
<dbReference type="NCBIfam" id="NF005143">
    <property type="entry name" value="PRK06596.1"/>
    <property type="match status" value="1"/>
</dbReference>
<evidence type="ECO:0000256" key="4">
    <source>
        <dbReference type="ARBA" id="ARBA00023125"/>
    </source>
</evidence>
<dbReference type="InterPro" id="IPR014284">
    <property type="entry name" value="RNA_pol_sigma-70_dom"/>
</dbReference>
<evidence type="ECO:0000259" key="9">
    <source>
        <dbReference type="PROSITE" id="PS00716"/>
    </source>
</evidence>
<evidence type="ECO:0000256" key="1">
    <source>
        <dbReference type="ARBA" id="ARBA00007788"/>
    </source>
</evidence>
<organism evidence="10">
    <name type="scientific">Thermosulfurimonas dismutans</name>
    <dbReference type="NCBI Taxonomy" id="999894"/>
    <lineage>
        <taxon>Bacteria</taxon>
        <taxon>Pseudomonadati</taxon>
        <taxon>Thermodesulfobacteriota</taxon>
        <taxon>Thermodesulfobacteria</taxon>
        <taxon>Thermodesulfobacteriales</taxon>
        <taxon>Thermodesulfobacteriaceae</taxon>
        <taxon>Thermosulfurimonas</taxon>
    </lineage>
</organism>
<dbReference type="SUPFAM" id="SSF88659">
    <property type="entry name" value="Sigma3 and sigma4 domains of RNA polymerase sigma factors"/>
    <property type="match status" value="1"/>
</dbReference>
<dbReference type="InterPro" id="IPR000943">
    <property type="entry name" value="RNA_pol_sigma70"/>
</dbReference>
<proteinExistence type="inferred from homology"/>
<evidence type="ECO:0000313" key="10">
    <source>
        <dbReference type="EMBL" id="HFC97036.1"/>
    </source>
</evidence>
<dbReference type="CDD" id="cd06171">
    <property type="entry name" value="Sigma70_r4"/>
    <property type="match status" value="1"/>
</dbReference>
<dbReference type="SUPFAM" id="SSF88946">
    <property type="entry name" value="Sigma2 domain of RNA polymerase sigma factors"/>
    <property type="match status" value="1"/>
</dbReference>
<dbReference type="EMBL" id="DRMH01000012">
    <property type="protein sequence ID" value="HFC97036.1"/>
    <property type="molecule type" value="Genomic_DNA"/>
</dbReference>
<gene>
    <name evidence="10" type="ORF">ENJ40_01070</name>
</gene>
<dbReference type="PANTHER" id="PTHR30376">
    <property type="entry name" value="SIGMA FACTOR RPOH HEAT SHOCK RELATED"/>
    <property type="match status" value="1"/>
</dbReference>
<dbReference type="InterPro" id="IPR007630">
    <property type="entry name" value="RNA_pol_sigma70_r4"/>
</dbReference>
<dbReference type="Pfam" id="PF00140">
    <property type="entry name" value="Sigma70_r1_2"/>
    <property type="match status" value="1"/>
</dbReference>
<dbReference type="Proteomes" id="UP000886043">
    <property type="component" value="Unassembled WGS sequence"/>
</dbReference>
<dbReference type="InterPro" id="IPR013325">
    <property type="entry name" value="RNA_pol_sigma_r2"/>
</dbReference>
<sequence>MASKKKASPKDPSLPEAEGRGPEGEGTLPVPAPLEEEKRLPSGVDPLQRYLSEISRFPLLSREEEERIAKEYYETRDPRLAYKLVTSNLRLVVKIALEFQQFWNRNFLDLIQEGNLGLLQAVRKFDPYRGVKFSYYASFWIKAYILKYIMDNWRLVKIGTTQAQRKLFYNLKKEKERLEALGFKPTPRMLAQRLKVKEKEVIEMEQRLSASDVSLEAPLKDDSEDTYRDFLRDPSPSVEDRLARDEVLARFSQILHEFGKTLQDKEKVIFYERLLSEEPLTLQEIGKRFGISRERVRQIEERLLRKLRKYLEERLPDAHNYPLALEGATA</sequence>
<dbReference type="GO" id="GO:0006352">
    <property type="term" value="P:DNA-templated transcription initiation"/>
    <property type="evidence" value="ECO:0007669"/>
    <property type="project" value="InterPro"/>
</dbReference>
<dbReference type="NCBIfam" id="TIGR02937">
    <property type="entry name" value="sigma70-ECF"/>
    <property type="match status" value="1"/>
</dbReference>
<dbReference type="Gene3D" id="1.10.10.10">
    <property type="entry name" value="Winged helix-like DNA-binding domain superfamily/Winged helix DNA-binding domain"/>
    <property type="match status" value="2"/>
</dbReference>
<protein>
    <recommendedName>
        <fullName evidence="6">RNA polymerase sigma factor</fullName>
    </recommendedName>
</protein>
<keyword evidence="5 6" id="KW-0804">Transcription</keyword>
<comment type="caution">
    <text evidence="10">The sequence shown here is derived from an EMBL/GenBank/DDBJ whole genome shotgun (WGS) entry which is preliminary data.</text>
</comment>
<dbReference type="PRINTS" id="PR00046">
    <property type="entry name" value="SIGMA70FCT"/>
</dbReference>
<keyword evidence="4 6" id="KW-0238">DNA-binding</keyword>
<dbReference type="InterPro" id="IPR009042">
    <property type="entry name" value="RNA_pol_sigma70_r1_2"/>
</dbReference>